<dbReference type="RefSeq" id="WP_013267657.1">
    <property type="nucleotide sequence ID" value="NC_014375.1"/>
</dbReference>
<feature type="domain" description="Response regulatory" evidence="3">
    <location>
        <begin position="12"/>
        <end position="129"/>
    </location>
</feature>
<dbReference type="PROSITE" id="PS50110">
    <property type="entry name" value="RESPONSE_REGULATORY"/>
    <property type="match status" value="1"/>
</dbReference>
<dbReference type="GO" id="GO:0000160">
    <property type="term" value="P:phosphorelay signal transduction system"/>
    <property type="evidence" value="ECO:0007669"/>
    <property type="project" value="InterPro"/>
</dbReference>
<proteinExistence type="predicted"/>
<dbReference type="KEGG" id="bsb:Bresu_0238"/>
<dbReference type="AlphaFoldDB" id="D9QJ28"/>
<feature type="modified residue" description="4-aspartylphosphate" evidence="2">
    <location>
        <position position="61"/>
    </location>
</feature>
<dbReference type="PANTHER" id="PTHR44591:SF23">
    <property type="entry name" value="CHEY SUBFAMILY"/>
    <property type="match status" value="1"/>
</dbReference>
<dbReference type="SUPFAM" id="SSF52172">
    <property type="entry name" value="CheY-like"/>
    <property type="match status" value="1"/>
</dbReference>
<reference evidence="5" key="1">
    <citation type="journal article" date="2011" name="J. Bacteriol.">
        <title>Genome sequences of eight morphologically diverse alphaproteobacteria.</title>
        <authorList>
            <consortium name="US DOE Joint Genome Institute"/>
            <person name="Brown P.J."/>
            <person name="Kysela D.T."/>
            <person name="Buechlein A."/>
            <person name="Hemmerich C."/>
            <person name="Brun Y.V."/>
        </authorList>
    </citation>
    <scope>NUCLEOTIDE SEQUENCE [LARGE SCALE GENOMIC DNA]</scope>
    <source>
        <strain evidence="5">ATCC 15264 / DSM 4735 / LMG 14903 / NBRC 16000 / CB 81</strain>
    </source>
</reference>
<dbReference type="Gene3D" id="3.40.50.2300">
    <property type="match status" value="1"/>
</dbReference>
<dbReference type="SMART" id="SM00448">
    <property type="entry name" value="REC"/>
    <property type="match status" value="1"/>
</dbReference>
<dbReference type="InterPro" id="IPR001789">
    <property type="entry name" value="Sig_transdc_resp-reg_receiver"/>
</dbReference>
<evidence type="ECO:0000313" key="4">
    <source>
        <dbReference type="EMBL" id="ADK99552.1"/>
    </source>
</evidence>
<evidence type="ECO:0000313" key="5">
    <source>
        <dbReference type="Proteomes" id="UP000002696"/>
    </source>
</evidence>
<dbReference type="STRING" id="633149.Bresu_0238"/>
<keyword evidence="1 2" id="KW-0597">Phosphoprotein</keyword>
<dbReference type="BioCyc" id="BSUB633149:G1GM8-236-MONOMER"/>
<dbReference type="Pfam" id="PF00072">
    <property type="entry name" value="Response_reg"/>
    <property type="match status" value="1"/>
</dbReference>
<dbReference type="EMBL" id="CP002102">
    <property type="protein sequence ID" value="ADK99552.1"/>
    <property type="molecule type" value="Genomic_DNA"/>
</dbReference>
<dbReference type="InterPro" id="IPR011006">
    <property type="entry name" value="CheY-like_superfamily"/>
</dbReference>
<dbReference type="CDD" id="cd17546">
    <property type="entry name" value="REC_hyHK_CKI1_RcsC-like"/>
    <property type="match status" value="1"/>
</dbReference>
<dbReference type="HOGENOM" id="CLU_000445_69_8_5"/>
<evidence type="ECO:0000256" key="2">
    <source>
        <dbReference type="PROSITE-ProRule" id="PRU00169"/>
    </source>
</evidence>
<evidence type="ECO:0000256" key="1">
    <source>
        <dbReference type="ARBA" id="ARBA00022553"/>
    </source>
</evidence>
<dbReference type="eggNOG" id="COG0745">
    <property type="taxonomic scope" value="Bacteria"/>
</dbReference>
<name>D9QJ28_BRESC</name>
<organism evidence="4 5">
    <name type="scientific">Brevundimonas subvibrioides (strain ATCC 15264 / DSM 4735 / LMG 14903 / NBRC 16000 / CB 81)</name>
    <name type="common">Caulobacter subvibrioides</name>
    <dbReference type="NCBI Taxonomy" id="633149"/>
    <lineage>
        <taxon>Bacteria</taxon>
        <taxon>Pseudomonadati</taxon>
        <taxon>Pseudomonadota</taxon>
        <taxon>Alphaproteobacteria</taxon>
        <taxon>Caulobacterales</taxon>
        <taxon>Caulobacteraceae</taxon>
        <taxon>Brevundimonas</taxon>
    </lineage>
</organism>
<dbReference type="InParanoid" id="D9QJ28"/>
<dbReference type="OrthoDB" id="5456285at2"/>
<gene>
    <name evidence="4" type="ordered locus">Bresu_0238</name>
</gene>
<keyword evidence="5" id="KW-1185">Reference proteome</keyword>
<protein>
    <submittedName>
        <fullName evidence="4">Response regulator receiver protein</fullName>
    </submittedName>
</protein>
<sequence length="140" mass="15094">MTDPSRDPSRPTILIADDDPTLRAIGAELLADEGYRVLHAEDGDDALRVVAAEPVDLIVLDMLMPNKDGLETIIELRRRKVSVRILAISSGGSMDIDSLLRPALAFGADRVMSKPLRISTFAATIAEMLSQPPSMTSPLA</sequence>
<dbReference type="Proteomes" id="UP000002696">
    <property type="component" value="Chromosome"/>
</dbReference>
<evidence type="ECO:0000259" key="3">
    <source>
        <dbReference type="PROSITE" id="PS50110"/>
    </source>
</evidence>
<dbReference type="InterPro" id="IPR050595">
    <property type="entry name" value="Bact_response_regulator"/>
</dbReference>
<dbReference type="PANTHER" id="PTHR44591">
    <property type="entry name" value="STRESS RESPONSE REGULATOR PROTEIN 1"/>
    <property type="match status" value="1"/>
</dbReference>
<accession>D9QJ28</accession>